<comment type="caution">
    <text evidence="1">The sequence shown here is derived from an EMBL/GenBank/DDBJ whole genome shotgun (WGS) entry which is preliminary data.</text>
</comment>
<reference evidence="1" key="1">
    <citation type="journal article" date="2021" name="J. Hered.">
        <title>Genome Assembly of Salicaceae Populus deltoides (Eastern Cottonwood) I-69 Based on Nanopore Sequencing and Hi-C Technologies.</title>
        <authorList>
            <person name="Bai S."/>
            <person name="Wu H."/>
            <person name="Zhang J."/>
            <person name="Pan Z."/>
            <person name="Zhao W."/>
            <person name="Li Z."/>
            <person name="Tong C."/>
        </authorList>
    </citation>
    <scope>NUCLEOTIDE SEQUENCE</scope>
    <source>
        <tissue evidence="1">Leaf</tissue>
    </source>
</reference>
<accession>A0A8T2ZMS5</accession>
<name>A0A8T2ZMS5_POPDE</name>
<dbReference type="Proteomes" id="UP000807159">
    <property type="component" value="Chromosome 1"/>
</dbReference>
<gene>
    <name evidence="1" type="ORF">H0E87_000671</name>
</gene>
<keyword evidence="2" id="KW-1185">Reference proteome</keyword>
<sequence>MQTLKTTPPPPKWQPQPLDLLEVPKADHLSAQSLHLADFINTSLDLRHLTLPTAFASSSSSFISRSSTFFTPMDVVEWLKRSLVGVILENDKRFTTGFHQMLLRIDFVGWFGSSPSLSNYSSNNNRLNVRRSSMTNSLMRIAGIHNN</sequence>
<dbReference type="AlphaFoldDB" id="A0A8T2ZMS5"/>
<evidence type="ECO:0000313" key="2">
    <source>
        <dbReference type="Proteomes" id="UP000807159"/>
    </source>
</evidence>
<proteinExistence type="predicted"/>
<dbReference type="EMBL" id="JACEGQ020000001">
    <property type="protein sequence ID" value="KAH8518904.1"/>
    <property type="molecule type" value="Genomic_DNA"/>
</dbReference>
<evidence type="ECO:0000313" key="1">
    <source>
        <dbReference type="EMBL" id="KAH8518904.1"/>
    </source>
</evidence>
<protein>
    <submittedName>
        <fullName evidence="1">Uncharacterized protein</fullName>
    </submittedName>
</protein>
<organism evidence="1 2">
    <name type="scientific">Populus deltoides</name>
    <name type="common">Eastern poplar</name>
    <name type="synonym">Eastern cottonwood</name>
    <dbReference type="NCBI Taxonomy" id="3696"/>
    <lineage>
        <taxon>Eukaryota</taxon>
        <taxon>Viridiplantae</taxon>
        <taxon>Streptophyta</taxon>
        <taxon>Embryophyta</taxon>
        <taxon>Tracheophyta</taxon>
        <taxon>Spermatophyta</taxon>
        <taxon>Magnoliopsida</taxon>
        <taxon>eudicotyledons</taxon>
        <taxon>Gunneridae</taxon>
        <taxon>Pentapetalae</taxon>
        <taxon>rosids</taxon>
        <taxon>fabids</taxon>
        <taxon>Malpighiales</taxon>
        <taxon>Salicaceae</taxon>
        <taxon>Saliceae</taxon>
        <taxon>Populus</taxon>
    </lineage>
</organism>